<name>A0A0V0ZLP9_9BILA</name>
<keyword evidence="3" id="KW-1185">Reference proteome</keyword>
<evidence type="ECO:0000313" key="2">
    <source>
        <dbReference type="EMBL" id="KRY13421.1"/>
    </source>
</evidence>
<evidence type="ECO:0000256" key="1">
    <source>
        <dbReference type="SAM" id="MobiDB-lite"/>
    </source>
</evidence>
<sequence length="140" mass="15359">MIYKSEKRGHRAEIDSTKSDASQLTDKQIDERDQAGQDQTCTIVTGRLGDGLMIYLYLSICAFAICLKRGGIKLTDRKWPMTSGRMVNRSVAAFGKEQCSADELQALKLPVGQSDQLTAAWRHCQPLTANLQSLAGGVLP</sequence>
<comment type="caution">
    <text evidence="2">The sequence shown here is derived from an EMBL/GenBank/DDBJ whole genome shotgun (WGS) entry which is preliminary data.</text>
</comment>
<gene>
    <name evidence="2" type="ORF">T12_2333</name>
</gene>
<feature type="region of interest" description="Disordered" evidence="1">
    <location>
        <begin position="1"/>
        <end position="37"/>
    </location>
</feature>
<dbReference type="OrthoDB" id="5914124at2759"/>
<organism evidence="2 3">
    <name type="scientific">Trichinella patagoniensis</name>
    <dbReference type="NCBI Taxonomy" id="990121"/>
    <lineage>
        <taxon>Eukaryota</taxon>
        <taxon>Metazoa</taxon>
        <taxon>Ecdysozoa</taxon>
        <taxon>Nematoda</taxon>
        <taxon>Enoplea</taxon>
        <taxon>Dorylaimia</taxon>
        <taxon>Trichinellida</taxon>
        <taxon>Trichinellidae</taxon>
        <taxon>Trichinella</taxon>
    </lineage>
</organism>
<accession>A0A0V0ZLP9</accession>
<proteinExistence type="predicted"/>
<dbReference type="Proteomes" id="UP000054783">
    <property type="component" value="Unassembled WGS sequence"/>
</dbReference>
<feature type="compositionally biased region" description="Basic and acidic residues" evidence="1">
    <location>
        <begin position="1"/>
        <end position="18"/>
    </location>
</feature>
<protein>
    <submittedName>
        <fullName evidence="2">Uncharacterized protein</fullName>
    </submittedName>
</protein>
<dbReference type="EMBL" id="JYDQ01000139">
    <property type="protein sequence ID" value="KRY13421.1"/>
    <property type="molecule type" value="Genomic_DNA"/>
</dbReference>
<reference evidence="2 3" key="1">
    <citation type="submission" date="2015-01" db="EMBL/GenBank/DDBJ databases">
        <title>Evolution of Trichinella species and genotypes.</title>
        <authorList>
            <person name="Korhonen P.K."/>
            <person name="Edoardo P."/>
            <person name="Giuseppe L.R."/>
            <person name="Gasser R.B."/>
        </authorList>
    </citation>
    <scope>NUCLEOTIDE SEQUENCE [LARGE SCALE GENOMIC DNA]</scope>
    <source>
        <strain evidence="2">ISS2496</strain>
    </source>
</reference>
<dbReference type="AlphaFoldDB" id="A0A0V0ZLP9"/>
<evidence type="ECO:0000313" key="3">
    <source>
        <dbReference type="Proteomes" id="UP000054783"/>
    </source>
</evidence>